<feature type="compositionally biased region" description="Low complexity" evidence="4">
    <location>
        <begin position="276"/>
        <end position="290"/>
    </location>
</feature>
<keyword evidence="5" id="KW-0732">Signal</keyword>
<feature type="compositionally biased region" description="Polar residues" evidence="4">
    <location>
        <begin position="297"/>
        <end position="307"/>
    </location>
</feature>
<dbReference type="EMBL" id="ML213504">
    <property type="protein sequence ID" value="TFK55412.1"/>
    <property type="molecule type" value="Genomic_DNA"/>
</dbReference>
<evidence type="ECO:0000256" key="2">
    <source>
        <dbReference type="ARBA" id="ARBA00010968"/>
    </source>
</evidence>
<evidence type="ECO:0000256" key="4">
    <source>
        <dbReference type="SAM" id="MobiDB-lite"/>
    </source>
</evidence>
<dbReference type="GO" id="GO:0005576">
    <property type="term" value="C:extracellular region"/>
    <property type="evidence" value="ECO:0007669"/>
    <property type="project" value="UniProtKB-SubCell"/>
</dbReference>
<comment type="similarity">
    <text evidence="2">Belongs to the GnRH family.</text>
</comment>
<proteinExistence type="inferred from homology"/>
<dbReference type="AlphaFoldDB" id="A0A5C3NDL3"/>
<feature type="chain" id="PRO_5023053351" evidence="5">
    <location>
        <begin position="19"/>
        <end position="332"/>
    </location>
</feature>
<feature type="region of interest" description="Disordered" evidence="4">
    <location>
        <begin position="26"/>
        <end position="57"/>
    </location>
</feature>
<gene>
    <name evidence="6" type="ORF">OE88DRAFT_1672021</name>
</gene>
<feature type="compositionally biased region" description="Basic residues" evidence="4">
    <location>
        <begin position="320"/>
        <end position="332"/>
    </location>
</feature>
<dbReference type="PROSITE" id="PS00473">
    <property type="entry name" value="GNRH"/>
    <property type="match status" value="1"/>
</dbReference>
<accession>A0A5C3NDL3</accession>
<keyword evidence="3" id="KW-0964">Secreted</keyword>
<organism evidence="6 7">
    <name type="scientific">Heliocybe sulcata</name>
    <dbReference type="NCBI Taxonomy" id="5364"/>
    <lineage>
        <taxon>Eukaryota</taxon>
        <taxon>Fungi</taxon>
        <taxon>Dikarya</taxon>
        <taxon>Basidiomycota</taxon>
        <taxon>Agaricomycotina</taxon>
        <taxon>Agaricomycetes</taxon>
        <taxon>Gloeophyllales</taxon>
        <taxon>Gloeophyllaceae</taxon>
        <taxon>Heliocybe</taxon>
    </lineage>
</organism>
<name>A0A5C3NDL3_9AGAM</name>
<dbReference type="GO" id="GO:0005179">
    <property type="term" value="F:hormone activity"/>
    <property type="evidence" value="ECO:0007669"/>
    <property type="project" value="InterPro"/>
</dbReference>
<feature type="signal peptide" evidence="5">
    <location>
        <begin position="1"/>
        <end position="18"/>
    </location>
</feature>
<dbReference type="Proteomes" id="UP000305948">
    <property type="component" value="Unassembled WGS sequence"/>
</dbReference>
<evidence type="ECO:0000313" key="7">
    <source>
        <dbReference type="Proteomes" id="UP000305948"/>
    </source>
</evidence>
<dbReference type="OrthoDB" id="2502001at2759"/>
<evidence type="ECO:0000256" key="1">
    <source>
        <dbReference type="ARBA" id="ARBA00004613"/>
    </source>
</evidence>
<evidence type="ECO:0000256" key="5">
    <source>
        <dbReference type="SAM" id="SignalP"/>
    </source>
</evidence>
<comment type="subcellular location">
    <subcellularLocation>
        <location evidence="1">Secreted</location>
    </subcellularLocation>
</comment>
<evidence type="ECO:0000313" key="6">
    <source>
        <dbReference type="EMBL" id="TFK55412.1"/>
    </source>
</evidence>
<protein>
    <submittedName>
        <fullName evidence="6">Uncharacterized protein</fullName>
    </submittedName>
</protein>
<sequence length="332" mass="36538">MFLLQLASLAYLAVCVSGQYFSEGWQPGQPVPSANPERALRPGASPPQGAPGQAQQDSAGLLGAVSGLLEKAGINITKNTGPGWDERVPLITDANYEEMVVNEELMPEEEEERAWFIVVTVTSGQSEGLSKYVDQAFDTAFNETQIENDLPNIRWGRIDYLNVTGVTTRWNVWQAPLYVLATNHGQTLRFYKPRHLRPHAPTIRSFLLTKTYLSTPPWSSPFAPGGPRAWVLDYLAVVLTKIYDVMVRIPRWLLVIVTGASGSVVLNLFHRKPKAPAAQQRRAVRVQAPAGSKTEKTPVSQPTSTKRTTAEEVPESPKPSPKKSKGKKGGKK</sequence>
<keyword evidence="7" id="KW-1185">Reference proteome</keyword>
<evidence type="ECO:0000256" key="3">
    <source>
        <dbReference type="ARBA" id="ARBA00022525"/>
    </source>
</evidence>
<dbReference type="InterPro" id="IPR002012">
    <property type="entry name" value="GnRH"/>
</dbReference>
<feature type="region of interest" description="Disordered" evidence="4">
    <location>
        <begin position="276"/>
        <end position="332"/>
    </location>
</feature>
<reference evidence="6 7" key="1">
    <citation type="journal article" date="2019" name="Nat. Ecol. Evol.">
        <title>Megaphylogeny resolves global patterns of mushroom evolution.</title>
        <authorList>
            <person name="Varga T."/>
            <person name="Krizsan K."/>
            <person name="Foldi C."/>
            <person name="Dima B."/>
            <person name="Sanchez-Garcia M."/>
            <person name="Sanchez-Ramirez S."/>
            <person name="Szollosi G.J."/>
            <person name="Szarkandi J.G."/>
            <person name="Papp V."/>
            <person name="Albert L."/>
            <person name="Andreopoulos W."/>
            <person name="Angelini C."/>
            <person name="Antonin V."/>
            <person name="Barry K.W."/>
            <person name="Bougher N.L."/>
            <person name="Buchanan P."/>
            <person name="Buyck B."/>
            <person name="Bense V."/>
            <person name="Catcheside P."/>
            <person name="Chovatia M."/>
            <person name="Cooper J."/>
            <person name="Damon W."/>
            <person name="Desjardin D."/>
            <person name="Finy P."/>
            <person name="Geml J."/>
            <person name="Haridas S."/>
            <person name="Hughes K."/>
            <person name="Justo A."/>
            <person name="Karasinski D."/>
            <person name="Kautmanova I."/>
            <person name="Kiss B."/>
            <person name="Kocsube S."/>
            <person name="Kotiranta H."/>
            <person name="LaButti K.M."/>
            <person name="Lechner B.E."/>
            <person name="Liimatainen K."/>
            <person name="Lipzen A."/>
            <person name="Lukacs Z."/>
            <person name="Mihaltcheva S."/>
            <person name="Morgado L.N."/>
            <person name="Niskanen T."/>
            <person name="Noordeloos M.E."/>
            <person name="Ohm R.A."/>
            <person name="Ortiz-Santana B."/>
            <person name="Ovrebo C."/>
            <person name="Racz N."/>
            <person name="Riley R."/>
            <person name="Savchenko A."/>
            <person name="Shiryaev A."/>
            <person name="Soop K."/>
            <person name="Spirin V."/>
            <person name="Szebenyi C."/>
            <person name="Tomsovsky M."/>
            <person name="Tulloss R.E."/>
            <person name="Uehling J."/>
            <person name="Grigoriev I.V."/>
            <person name="Vagvolgyi C."/>
            <person name="Papp T."/>
            <person name="Martin F.M."/>
            <person name="Miettinen O."/>
            <person name="Hibbett D.S."/>
            <person name="Nagy L.G."/>
        </authorList>
    </citation>
    <scope>NUCLEOTIDE SEQUENCE [LARGE SCALE GENOMIC DNA]</scope>
    <source>
        <strain evidence="6 7">OMC1185</strain>
    </source>
</reference>